<dbReference type="Proteomes" id="UP000094527">
    <property type="component" value="Unassembled WGS sequence"/>
</dbReference>
<dbReference type="GO" id="GO:0004867">
    <property type="term" value="F:serine-type endopeptidase inhibitor activity"/>
    <property type="evidence" value="ECO:0007669"/>
    <property type="project" value="InterPro"/>
</dbReference>
<dbReference type="InterPro" id="IPR002223">
    <property type="entry name" value="Kunitz_BPTI"/>
</dbReference>
<proteinExistence type="predicted"/>
<reference evidence="2 3" key="1">
    <citation type="journal article" date="2016" name="Genome Biol. Evol.">
        <title>Gene Family Evolution Reflects Adaptation to Soil Environmental Stressors in the Genome of the Collembolan Orchesella cincta.</title>
        <authorList>
            <person name="Faddeeva-Vakhrusheva A."/>
            <person name="Derks M.F."/>
            <person name="Anvar S.Y."/>
            <person name="Agamennone V."/>
            <person name="Suring W."/>
            <person name="Smit S."/>
            <person name="van Straalen N.M."/>
            <person name="Roelofs D."/>
        </authorList>
    </citation>
    <scope>NUCLEOTIDE SEQUENCE [LARGE SCALE GENOMIC DNA]</scope>
    <source>
        <tissue evidence="2">Mixed pool</tissue>
    </source>
</reference>
<evidence type="ECO:0000313" key="3">
    <source>
        <dbReference type="Proteomes" id="UP000094527"/>
    </source>
</evidence>
<name>A0A1D2MYI0_ORCCI</name>
<accession>A0A1D2MYI0</accession>
<evidence type="ECO:0000313" key="2">
    <source>
        <dbReference type="EMBL" id="ODM98060.1"/>
    </source>
</evidence>
<dbReference type="SUPFAM" id="SSF57362">
    <property type="entry name" value="BPTI-like"/>
    <property type="match status" value="1"/>
</dbReference>
<feature type="domain" description="BPTI/Kunitz inhibitor" evidence="1">
    <location>
        <begin position="9"/>
        <end position="59"/>
    </location>
</feature>
<dbReference type="SMART" id="SM00131">
    <property type="entry name" value="KU"/>
    <property type="match status" value="1"/>
</dbReference>
<dbReference type="Gene3D" id="4.10.410.10">
    <property type="entry name" value="Pancreatic trypsin inhibitor Kunitz domain"/>
    <property type="match status" value="1"/>
</dbReference>
<dbReference type="PROSITE" id="PS50279">
    <property type="entry name" value="BPTI_KUNITZ_2"/>
    <property type="match status" value="1"/>
</dbReference>
<keyword evidence="3" id="KW-1185">Reference proteome</keyword>
<gene>
    <name evidence="2" type="ORF">Ocin01_08622</name>
</gene>
<comment type="caution">
    <text evidence="2">The sequence shown here is derived from an EMBL/GenBank/DDBJ whole genome shotgun (WGS) entry which is preliminary data.</text>
</comment>
<evidence type="ECO:0000259" key="1">
    <source>
        <dbReference type="PROSITE" id="PS50279"/>
    </source>
</evidence>
<dbReference type="EMBL" id="LJIJ01000385">
    <property type="protein sequence ID" value="ODM98060.1"/>
    <property type="molecule type" value="Genomic_DNA"/>
</dbReference>
<protein>
    <submittedName>
        <fullName evidence="2">Kunitz-type proteinase inhibitor SHTX-3</fullName>
    </submittedName>
</protein>
<dbReference type="OrthoDB" id="4473401at2759"/>
<dbReference type="InterPro" id="IPR036880">
    <property type="entry name" value="Kunitz_BPTI_sf"/>
</dbReference>
<organism evidence="2 3">
    <name type="scientific">Orchesella cincta</name>
    <name type="common">Springtail</name>
    <name type="synonym">Podura cincta</name>
    <dbReference type="NCBI Taxonomy" id="48709"/>
    <lineage>
        <taxon>Eukaryota</taxon>
        <taxon>Metazoa</taxon>
        <taxon>Ecdysozoa</taxon>
        <taxon>Arthropoda</taxon>
        <taxon>Hexapoda</taxon>
        <taxon>Collembola</taxon>
        <taxon>Entomobryomorpha</taxon>
        <taxon>Entomobryoidea</taxon>
        <taxon>Orchesellidae</taxon>
        <taxon>Orchesellinae</taxon>
        <taxon>Orchesella</taxon>
    </lineage>
</organism>
<dbReference type="Pfam" id="PF00014">
    <property type="entry name" value="Kunitz_BPTI"/>
    <property type="match status" value="1"/>
</dbReference>
<dbReference type="AlphaFoldDB" id="A0A1D2MYI0"/>
<sequence>MNVRQEGNCRARPIVGNCLGAITKWYWNNKVKKCENHIWSGCGPGGLGFPSKLSCQCGCAYCHTMNY</sequence>